<evidence type="ECO:0000313" key="6">
    <source>
        <dbReference type="Proteomes" id="UP000289952"/>
    </source>
</evidence>
<evidence type="ECO:0000259" key="4">
    <source>
        <dbReference type="Pfam" id="PF01321"/>
    </source>
</evidence>
<dbReference type="Gene3D" id="3.90.230.10">
    <property type="entry name" value="Creatinase/methionine aminopeptidase superfamily"/>
    <property type="match status" value="1"/>
</dbReference>
<sequence>MNKNRLLKMFEQTGAEVLISEAPQTRLWYANVQTTDGFIAIEKDKATLFVDGRYIEYAQKHAKNVEVVLIAGTNMQDWFKARNFKKIALEKDYLIKNVQERIISLIQPEELIWVSGQELRIVKSQEELHLMQKVIDISLSALNEFKTWVKAGISEKEAATVLNFLLKKHGADKEGFDEIIASASNAAEPHHHPTDKLIEDNSLLKVDFGAKYQGYTADITRTFVVGDESKVNPEALKILQIVEEAAALGRKAVRPGIKVSEIDKICRDYISSKGYGQYFTHSTGHGLGIDVHELPNVSGRSNTILEPGMIITVEPGIYIEGLAGARIEDDVLVTESGHYVFSRPLTEDNKRNF</sequence>
<dbReference type="AlphaFoldDB" id="A0A449ADQ7"/>
<keyword evidence="6" id="KW-1185">Reference proteome</keyword>
<dbReference type="PANTHER" id="PTHR46112">
    <property type="entry name" value="AMINOPEPTIDASE"/>
    <property type="match status" value="1"/>
</dbReference>
<dbReference type="RefSeq" id="WP_129621311.1">
    <property type="nucleotide sequence ID" value="NZ_LR214972.1"/>
</dbReference>
<dbReference type="GO" id="GO:0008235">
    <property type="term" value="F:metalloexopeptidase activity"/>
    <property type="evidence" value="ECO:0007669"/>
    <property type="project" value="UniProtKB-ARBA"/>
</dbReference>
<dbReference type="GO" id="GO:0004177">
    <property type="term" value="F:aminopeptidase activity"/>
    <property type="evidence" value="ECO:0007669"/>
    <property type="project" value="UniProtKB-KW"/>
</dbReference>
<dbReference type="OrthoDB" id="9806388at2"/>
<keyword evidence="5" id="KW-0645">Protease</keyword>
<dbReference type="InterPro" id="IPR036005">
    <property type="entry name" value="Creatinase/aminopeptidase-like"/>
</dbReference>
<dbReference type="SUPFAM" id="SSF55920">
    <property type="entry name" value="Creatinase/aminopeptidase"/>
    <property type="match status" value="1"/>
</dbReference>
<proteinExistence type="predicted"/>
<evidence type="ECO:0000313" key="5">
    <source>
        <dbReference type="EMBL" id="VEU63109.1"/>
    </source>
</evidence>
<dbReference type="InterPro" id="IPR000994">
    <property type="entry name" value="Pept_M24"/>
</dbReference>
<evidence type="ECO:0000259" key="3">
    <source>
        <dbReference type="Pfam" id="PF00557"/>
    </source>
</evidence>
<reference evidence="5 6" key="1">
    <citation type="submission" date="2019-01" db="EMBL/GenBank/DDBJ databases">
        <authorList>
            <consortium name="Pathogen Informatics"/>
        </authorList>
    </citation>
    <scope>NUCLEOTIDE SEQUENCE [LARGE SCALE GENOMIC DNA]</scope>
    <source>
        <strain evidence="5 6">NCTC10118</strain>
    </source>
</reference>
<dbReference type="PRINTS" id="PR00599">
    <property type="entry name" value="MAPEPTIDASE"/>
</dbReference>
<dbReference type="CDD" id="cd01092">
    <property type="entry name" value="APP-like"/>
    <property type="match status" value="1"/>
</dbReference>
<evidence type="ECO:0000256" key="2">
    <source>
        <dbReference type="ARBA" id="ARBA00022801"/>
    </source>
</evidence>
<dbReference type="EMBL" id="LR214972">
    <property type="protein sequence ID" value="VEU63109.1"/>
    <property type="molecule type" value="Genomic_DNA"/>
</dbReference>
<dbReference type="Pfam" id="PF00557">
    <property type="entry name" value="Peptidase_M24"/>
    <property type="match status" value="1"/>
</dbReference>
<dbReference type="InterPro" id="IPR001714">
    <property type="entry name" value="Pept_M24_MAP"/>
</dbReference>
<feature type="domain" description="Creatinase N-terminal" evidence="4">
    <location>
        <begin position="4"/>
        <end position="121"/>
    </location>
</feature>
<gene>
    <name evidence="5" type="ORF">NCTC10118_00297</name>
</gene>
<organism evidence="5 6">
    <name type="scientific">Mycoplasmopsis bovirhinis</name>
    <dbReference type="NCBI Taxonomy" id="29553"/>
    <lineage>
        <taxon>Bacteria</taxon>
        <taxon>Bacillati</taxon>
        <taxon>Mycoplasmatota</taxon>
        <taxon>Mycoplasmoidales</taxon>
        <taxon>Metamycoplasmataceae</taxon>
        <taxon>Mycoplasmopsis</taxon>
    </lineage>
</organism>
<protein>
    <submittedName>
        <fullName evidence="5">Xaa-Pro aminopeptidase</fullName>
        <ecNumber evidence="5">3.4.-.-</ecNumber>
    </submittedName>
</protein>
<dbReference type="PANTHER" id="PTHR46112:SF3">
    <property type="entry name" value="AMINOPEPTIDASE YPDF"/>
    <property type="match status" value="1"/>
</dbReference>
<dbReference type="InterPro" id="IPR050659">
    <property type="entry name" value="Peptidase_M24B"/>
</dbReference>
<dbReference type="InterPro" id="IPR029149">
    <property type="entry name" value="Creatin/AminoP/Spt16_N"/>
</dbReference>
<dbReference type="EC" id="3.4.-.-" evidence="5"/>
<keyword evidence="1" id="KW-0479">Metal-binding</keyword>
<name>A0A449ADQ7_9BACT</name>
<dbReference type="GO" id="GO:0046872">
    <property type="term" value="F:metal ion binding"/>
    <property type="evidence" value="ECO:0007669"/>
    <property type="project" value="UniProtKB-KW"/>
</dbReference>
<evidence type="ECO:0000256" key="1">
    <source>
        <dbReference type="ARBA" id="ARBA00022723"/>
    </source>
</evidence>
<dbReference type="InterPro" id="IPR001131">
    <property type="entry name" value="Peptidase_M24B_aminopep-P_CS"/>
</dbReference>
<dbReference type="Gene3D" id="3.40.350.10">
    <property type="entry name" value="Creatinase/prolidase N-terminal domain"/>
    <property type="match status" value="1"/>
</dbReference>
<dbReference type="SUPFAM" id="SSF53092">
    <property type="entry name" value="Creatinase/prolidase N-terminal domain"/>
    <property type="match status" value="1"/>
</dbReference>
<dbReference type="InterPro" id="IPR000587">
    <property type="entry name" value="Creatinase_N"/>
</dbReference>
<keyword evidence="2 5" id="KW-0378">Hydrolase</keyword>
<dbReference type="PROSITE" id="PS00491">
    <property type="entry name" value="PROLINE_PEPTIDASE"/>
    <property type="match status" value="1"/>
</dbReference>
<dbReference type="Pfam" id="PF01321">
    <property type="entry name" value="Creatinase_N"/>
    <property type="match status" value="1"/>
</dbReference>
<dbReference type="Proteomes" id="UP000289952">
    <property type="component" value="Chromosome"/>
</dbReference>
<keyword evidence="5" id="KW-0031">Aminopeptidase</keyword>
<feature type="domain" description="Peptidase M24" evidence="3">
    <location>
        <begin position="130"/>
        <end position="335"/>
    </location>
</feature>
<accession>A0A449ADQ7</accession>